<comment type="caution">
    <text evidence="1">The sequence shown here is derived from an EMBL/GenBank/DDBJ whole genome shotgun (WGS) entry which is preliminary data.</text>
</comment>
<gene>
    <name evidence="1" type="ORF">LCGC14_2179180</name>
</gene>
<reference evidence="1" key="1">
    <citation type="journal article" date="2015" name="Nature">
        <title>Complex archaea that bridge the gap between prokaryotes and eukaryotes.</title>
        <authorList>
            <person name="Spang A."/>
            <person name="Saw J.H."/>
            <person name="Jorgensen S.L."/>
            <person name="Zaremba-Niedzwiedzka K."/>
            <person name="Martijn J."/>
            <person name="Lind A.E."/>
            <person name="van Eijk R."/>
            <person name="Schleper C."/>
            <person name="Guy L."/>
            <person name="Ettema T.J."/>
        </authorList>
    </citation>
    <scope>NUCLEOTIDE SEQUENCE</scope>
</reference>
<dbReference type="GO" id="GO:0032259">
    <property type="term" value="P:methylation"/>
    <property type="evidence" value="ECO:0007669"/>
    <property type="project" value="InterPro"/>
</dbReference>
<name>A0A0F9G0B3_9ZZZZ</name>
<dbReference type="GO" id="GO:0003676">
    <property type="term" value="F:nucleic acid binding"/>
    <property type="evidence" value="ECO:0007669"/>
    <property type="project" value="InterPro"/>
</dbReference>
<proteinExistence type="predicted"/>
<dbReference type="AlphaFoldDB" id="A0A0F9G0B3"/>
<dbReference type="PROSITE" id="PS00092">
    <property type="entry name" value="N6_MTASE"/>
    <property type="match status" value="1"/>
</dbReference>
<dbReference type="GO" id="GO:0008168">
    <property type="term" value="F:methyltransferase activity"/>
    <property type="evidence" value="ECO:0007669"/>
    <property type="project" value="InterPro"/>
</dbReference>
<organism evidence="1">
    <name type="scientific">marine sediment metagenome</name>
    <dbReference type="NCBI Taxonomy" id="412755"/>
    <lineage>
        <taxon>unclassified sequences</taxon>
        <taxon>metagenomes</taxon>
        <taxon>ecological metagenomes</taxon>
    </lineage>
</organism>
<protein>
    <submittedName>
        <fullName evidence="1">Uncharacterized protein</fullName>
    </submittedName>
</protein>
<evidence type="ECO:0000313" key="1">
    <source>
        <dbReference type="EMBL" id="KKL63035.1"/>
    </source>
</evidence>
<accession>A0A0F9G0B3</accession>
<sequence>MASTFWVSMDVGNVEDLSGGFVVKNDKVDQKGYKIIDEKIIEEYIHYIDLIISDPPFLDEKKQKGRDQIYEKYNWSEICDLYYNIFIS</sequence>
<dbReference type="InterPro" id="IPR002052">
    <property type="entry name" value="DNA_methylase_N6_adenine_CS"/>
</dbReference>
<dbReference type="EMBL" id="LAZR01028299">
    <property type="protein sequence ID" value="KKL63035.1"/>
    <property type="molecule type" value="Genomic_DNA"/>
</dbReference>